<proteinExistence type="predicted"/>
<protein>
    <submittedName>
        <fullName evidence="1">Uncharacterized protein</fullName>
    </submittedName>
</protein>
<organism evidence="1 2">
    <name type="scientific">Phaeovulum veldkampii DSM 11550</name>
    <dbReference type="NCBI Taxonomy" id="1185920"/>
    <lineage>
        <taxon>Bacteria</taxon>
        <taxon>Pseudomonadati</taxon>
        <taxon>Pseudomonadota</taxon>
        <taxon>Alphaproteobacteria</taxon>
        <taxon>Rhodobacterales</taxon>
        <taxon>Paracoccaceae</taxon>
        <taxon>Phaeovulum</taxon>
    </lineage>
</organism>
<dbReference type="Proteomes" id="UP000241899">
    <property type="component" value="Unassembled WGS sequence"/>
</dbReference>
<dbReference type="OrthoDB" id="9805604at2"/>
<sequence length="225" mass="25340">MPYDIRNNTFTGAMHDILETFASLNEQYEEKCEDAAHWYTENTSTALLSVAAWQCGYPALCETQSSKRVYGGRGRPPSSNGRVDLFLYDADGTGLWVEAKKPQGSMDVSEQSDYPATRARLSRFFWGAYSSAEQNRIEAQEYEGKLVSLLFCSFSLRKEYYEGPNARERRQARADSVNAVIKEVVDEDGGANVFASYFNTGDTDLIDEYDKRAFGFAVLGYFEDA</sequence>
<dbReference type="AlphaFoldDB" id="A0A2T4JEG6"/>
<dbReference type="EMBL" id="PZKF01000039">
    <property type="protein sequence ID" value="PTE16197.1"/>
    <property type="molecule type" value="Genomic_DNA"/>
</dbReference>
<accession>A0A2T4JEG6</accession>
<dbReference type="RefSeq" id="WP_133618594.1">
    <property type="nucleotide sequence ID" value="NZ_PZKF01000039.1"/>
</dbReference>
<gene>
    <name evidence="1" type="ORF">C5F46_13395</name>
</gene>
<evidence type="ECO:0000313" key="1">
    <source>
        <dbReference type="EMBL" id="PTE16197.1"/>
    </source>
</evidence>
<name>A0A2T4JEG6_9RHOB</name>
<evidence type="ECO:0000313" key="2">
    <source>
        <dbReference type="Proteomes" id="UP000241899"/>
    </source>
</evidence>
<comment type="caution">
    <text evidence="1">The sequence shown here is derived from an EMBL/GenBank/DDBJ whole genome shotgun (WGS) entry which is preliminary data.</text>
</comment>
<keyword evidence="2" id="KW-1185">Reference proteome</keyword>
<reference evidence="1 2" key="1">
    <citation type="submission" date="2018-03" db="EMBL/GenBank/DDBJ databases">
        <title>Rhodobacter veldkampii.</title>
        <authorList>
            <person name="Meyer T.E."/>
            <person name="Miller S."/>
            <person name="Lodha T."/>
            <person name="Gandham S."/>
            <person name="Chintalapati S."/>
            <person name="Chintalapati V.R."/>
        </authorList>
    </citation>
    <scope>NUCLEOTIDE SEQUENCE [LARGE SCALE GENOMIC DNA]</scope>
    <source>
        <strain evidence="1 2">DSM 11550</strain>
    </source>
</reference>